<accession>A0AAF0ZXI2</accession>
<keyword evidence="3" id="KW-1185">Reference proteome</keyword>
<evidence type="ECO:0000256" key="1">
    <source>
        <dbReference type="SAM" id="MobiDB-lite"/>
    </source>
</evidence>
<sequence length="203" mass="22431">MESGVYPIPKRDVLTAKALPWAVVMTTACERPRGLTFGPFGLCMATTGQQTMDPIMVCEPYRGSLVQVIFLLHFLSPVSKVLHYEKRLSSQGALAEGQGVVEKKFGSGQNNTFPLSIKVKPRPVLVDRGSPLQPLPSQLRKLAKSRLMDRPTVRRSNHGLWSVSVDRDFPYQPMTQTTVDQDGPSIDPRSVGLTVDEDQQPVS</sequence>
<feature type="region of interest" description="Disordered" evidence="1">
    <location>
        <begin position="173"/>
        <end position="203"/>
    </location>
</feature>
<gene>
    <name evidence="2" type="ORF">MTR67_048556</name>
</gene>
<dbReference type="EMBL" id="CP133622">
    <property type="protein sequence ID" value="WMV55171.1"/>
    <property type="molecule type" value="Genomic_DNA"/>
</dbReference>
<proteinExistence type="predicted"/>
<protein>
    <submittedName>
        <fullName evidence="2">Uncharacterized protein</fullName>
    </submittedName>
</protein>
<reference evidence="2" key="1">
    <citation type="submission" date="2023-08" db="EMBL/GenBank/DDBJ databases">
        <title>A de novo genome assembly of Solanum verrucosum Schlechtendal, a Mexican diploid species geographically isolated from the other diploid A-genome species in potato relatives.</title>
        <authorList>
            <person name="Hosaka K."/>
        </authorList>
    </citation>
    <scope>NUCLEOTIDE SEQUENCE</scope>
    <source>
        <tissue evidence="2">Young leaves</tissue>
    </source>
</reference>
<evidence type="ECO:0000313" key="3">
    <source>
        <dbReference type="Proteomes" id="UP001234989"/>
    </source>
</evidence>
<dbReference type="Proteomes" id="UP001234989">
    <property type="component" value="Chromosome 11"/>
</dbReference>
<name>A0AAF0ZXI2_SOLVR</name>
<organism evidence="2 3">
    <name type="scientific">Solanum verrucosum</name>
    <dbReference type="NCBI Taxonomy" id="315347"/>
    <lineage>
        <taxon>Eukaryota</taxon>
        <taxon>Viridiplantae</taxon>
        <taxon>Streptophyta</taxon>
        <taxon>Embryophyta</taxon>
        <taxon>Tracheophyta</taxon>
        <taxon>Spermatophyta</taxon>
        <taxon>Magnoliopsida</taxon>
        <taxon>eudicotyledons</taxon>
        <taxon>Gunneridae</taxon>
        <taxon>Pentapetalae</taxon>
        <taxon>asterids</taxon>
        <taxon>lamiids</taxon>
        <taxon>Solanales</taxon>
        <taxon>Solanaceae</taxon>
        <taxon>Solanoideae</taxon>
        <taxon>Solaneae</taxon>
        <taxon>Solanum</taxon>
    </lineage>
</organism>
<evidence type="ECO:0000313" key="2">
    <source>
        <dbReference type="EMBL" id="WMV55171.1"/>
    </source>
</evidence>
<dbReference type="AlphaFoldDB" id="A0AAF0ZXI2"/>